<evidence type="ECO:0000256" key="1">
    <source>
        <dbReference type="SAM" id="MobiDB-lite"/>
    </source>
</evidence>
<sequence>MVTLNYYVSGWAAAGSGFGQIAIGGGSGRQPLRSSDVSLLWGAGNICSFVGPSVPAVKCYYLGFALRMDINKKEVETQQLKKICAKFHLYVTKCFKYRKDLEGECLSGTFPIRNLHQRVCFTMADDGSDFVTVNVSVLYINNGLWVKICRPADRGNEYFLFRITASLYFRKINHEDEQTYKICKKTYMDLMLPDPEMMDMHPLYTMPASNMSKYNFSLHFTFEPISCDMRSLLAQSGMTQESNTTDDDDKDSAQTDDDEDSQQTDVDADHPDRRDLGKYENEYFGQEADDLLIPNVEDYSRWAPEILDRKPHDEPTYLDTDDSDKYSRGSNGEAESTSSAIC</sequence>
<feature type="compositionally biased region" description="Basic and acidic residues" evidence="1">
    <location>
        <begin position="306"/>
        <end position="315"/>
    </location>
</feature>
<reference evidence="2" key="1">
    <citation type="submission" date="2022-01" db="EMBL/GenBank/DDBJ databases">
        <title>Genome Sequence Resource for Two Populations of Ditylenchus destructor, the Migratory Endoparasitic Phytonematode.</title>
        <authorList>
            <person name="Zhang H."/>
            <person name="Lin R."/>
            <person name="Xie B."/>
        </authorList>
    </citation>
    <scope>NUCLEOTIDE SEQUENCE</scope>
    <source>
        <strain evidence="2">BazhouSP</strain>
    </source>
</reference>
<name>A0AAD4RCY0_9BILA</name>
<gene>
    <name evidence="2" type="ORF">DdX_03324</name>
</gene>
<accession>A0AAD4RCY0</accession>
<feature type="region of interest" description="Disordered" evidence="1">
    <location>
        <begin position="304"/>
        <end position="342"/>
    </location>
</feature>
<comment type="caution">
    <text evidence="2">The sequence shown here is derived from an EMBL/GenBank/DDBJ whole genome shotgun (WGS) entry which is preliminary data.</text>
</comment>
<feature type="region of interest" description="Disordered" evidence="1">
    <location>
        <begin position="236"/>
        <end position="276"/>
    </location>
</feature>
<feature type="compositionally biased region" description="Acidic residues" evidence="1">
    <location>
        <begin position="244"/>
        <end position="262"/>
    </location>
</feature>
<feature type="compositionally biased region" description="Basic and acidic residues" evidence="1">
    <location>
        <begin position="267"/>
        <end position="276"/>
    </location>
</feature>
<keyword evidence="3" id="KW-1185">Reference proteome</keyword>
<feature type="compositionally biased region" description="Polar residues" evidence="1">
    <location>
        <begin position="328"/>
        <end position="342"/>
    </location>
</feature>
<dbReference type="EMBL" id="JAKKPZ010000002">
    <property type="protein sequence ID" value="KAI1726602.1"/>
    <property type="molecule type" value="Genomic_DNA"/>
</dbReference>
<evidence type="ECO:0000313" key="2">
    <source>
        <dbReference type="EMBL" id="KAI1726602.1"/>
    </source>
</evidence>
<dbReference type="AlphaFoldDB" id="A0AAD4RCY0"/>
<organism evidence="2 3">
    <name type="scientific">Ditylenchus destructor</name>
    <dbReference type="NCBI Taxonomy" id="166010"/>
    <lineage>
        <taxon>Eukaryota</taxon>
        <taxon>Metazoa</taxon>
        <taxon>Ecdysozoa</taxon>
        <taxon>Nematoda</taxon>
        <taxon>Chromadorea</taxon>
        <taxon>Rhabditida</taxon>
        <taxon>Tylenchina</taxon>
        <taxon>Tylenchomorpha</taxon>
        <taxon>Sphaerularioidea</taxon>
        <taxon>Anguinidae</taxon>
        <taxon>Anguininae</taxon>
        <taxon>Ditylenchus</taxon>
    </lineage>
</organism>
<proteinExistence type="predicted"/>
<dbReference type="Proteomes" id="UP001201812">
    <property type="component" value="Unassembled WGS sequence"/>
</dbReference>
<protein>
    <submittedName>
        <fullName evidence="2">Uncharacterized protein</fullName>
    </submittedName>
</protein>
<evidence type="ECO:0000313" key="3">
    <source>
        <dbReference type="Proteomes" id="UP001201812"/>
    </source>
</evidence>